<evidence type="ECO:0000256" key="2">
    <source>
        <dbReference type="ARBA" id="ARBA00023125"/>
    </source>
</evidence>
<dbReference type="InterPro" id="IPR011008">
    <property type="entry name" value="Dimeric_a/b-barrel"/>
</dbReference>
<dbReference type="PRINTS" id="PR00033">
    <property type="entry name" value="HTHASNC"/>
</dbReference>
<dbReference type="CDD" id="cd00090">
    <property type="entry name" value="HTH_ARSR"/>
    <property type="match status" value="1"/>
</dbReference>
<dbReference type="Gene3D" id="3.30.70.920">
    <property type="match status" value="1"/>
</dbReference>
<dbReference type="GO" id="GO:0043565">
    <property type="term" value="F:sequence-specific DNA binding"/>
    <property type="evidence" value="ECO:0007669"/>
    <property type="project" value="InterPro"/>
</dbReference>
<feature type="domain" description="HTH asnC-type" evidence="4">
    <location>
        <begin position="3"/>
        <end position="64"/>
    </location>
</feature>
<keyword evidence="3" id="KW-0804">Transcription</keyword>
<evidence type="ECO:0000313" key="5">
    <source>
        <dbReference type="EMBL" id="PCJ23891.1"/>
    </source>
</evidence>
<evidence type="ECO:0000256" key="3">
    <source>
        <dbReference type="ARBA" id="ARBA00023163"/>
    </source>
</evidence>
<dbReference type="SUPFAM" id="SSF54909">
    <property type="entry name" value="Dimeric alpha+beta barrel"/>
    <property type="match status" value="1"/>
</dbReference>
<accession>A0A2A5AXR4</accession>
<keyword evidence="2" id="KW-0238">DNA-binding</keyword>
<protein>
    <submittedName>
        <fullName evidence="5">ArsR family transcriptional regulator</fullName>
    </submittedName>
</protein>
<dbReference type="SMART" id="SM00344">
    <property type="entry name" value="HTH_ASNC"/>
    <property type="match status" value="1"/>
</dbReference>
<gene>
    <name evidence="5" type="ORF">COA96_10865</name>
</gene>
<proteinExistence type="predicted"/>
<dbReference type="Proteomes" id="UP000218327">
    <property type="component" value="Unassembled WGS sequence"/>
</dbReference>
<dbReference type="InterPro" id="IPR019885">
    <property type="entry name" value="Tscrpt_reg_HTH_AsnC-type_CS"/>
</dbReference>
<dbReference type="PANTHER" id="PTHR30154:SF34">
    <property type="entry name" value="TRANSCRIPTIONAL REGULATOR AZLB"/>
    <property type="match status" value="1"/>
</dbReference>
<reference evidence="6" key="1">
    <citation type="submission" date="2017-08" db="EMBL/GenBank/DDBJ databases">
        <title>A dynamic microbial community with high functional redundancy inhabits the cold, oxic subseafloor aquifer.</title>
        <authorList>
            <person name="Tully B.J."/>
            <person name="Wheat C.G."/>
            <person name="Glazer B.T."/>
            <person name="Huber J.A."/>
        </authorList>
    </citation>
    <scope>NUCLEOTIDE SEQUENCE [LARGE SCALE GENOMIC DNA]</scope>
</reference>
<comment type="caution">
    <text evidence="5">The sequence shown here is derived from an EMBL/GenBank/DDBJ whole genome shotgun (WGS) entry which is preliminary data.</text>
</comment>
<dbReference type="InterPro" id="IPR000485">
    <property type="entry name" value="AsnC-type_HTH_dom"/>
</dbReference>
<dbReference type="InterPro" id="IPR036390">
    <property type="entry name" value="WH_DNA-bd_sf"/>
</dbReference>
<dbReference type="InterPro" id="IPR019887">
    <property type="entry name" value="Tscrpt_reg_AsnC/Lrp_C"/>
</dbReference>
<dbReference type="Pfam" id="PF13412">
    <property type="entry name" value="HTH_24"/>
    <property type="match status" value="1"/>
</dbReference>
<name>A0A2A5AXR4_9GAMM</name>
<evidence type="ECO:0000259" key="4">
    <source>
        <dbReference type="PROSITE" id="PS50956"/>
    </source>
</evidence>
<dbReference type="AlphaFoldDB" id="A0A2A5AXR4"/>
<dbReference type="GO" id="GO:0043200">
    <property type="term" value="P:response to amino acid"/>
    <property type="evidence" value="ECO:0007669"/>
    <property type="project" value="TreeGrafter"/>
</dbReference>
<dbReference type="GO" id="GO:0006355">
    <property type="term" value="P:regulation of DNA-templated transcription"/>
    <property type="evidence" value="ECO:0007669"/>
    <property type="project" value="UniProtKB-ARBA"/>
</dbReference>
<sequence length="158" mass="17768">MELDRTDYKILHYLQNSGRISNSDLADAVGLSPSPCLRRVKALENAGILKQYVALVDAKAVGLPISIIVNVSLHSQERGSLMEFETKVAEYEEVLECYLMTGNFDYTLRVVAPDLDSYHRFLAEKLTRIKGVANIQSSFTLKQVVYRTELPLSGIMRN</sequence>
<dbReference type="EMBL" id="NVVJ01000033">
    <property type="protein sequence ID" value="PCJ23891.1"/>
    <property type="molecule type" value="Genomic_DNA"/>
</dbReference>
<dbReference type="PROSITE" id="PS50956">
    <property type="entry name" value="HTH_ASNC_2"/>
    <property type="match status" value="1"/>
</dbReference>
<dbReference type="InterPro" id="IPR019888">
    <property type="entry name" value="Tscrpt_reg_AsnC-like"/>
</dbReference>
<dbReference type="InterPro" id="IPR036388">
    <property type="entry name" value="WH-like_DNA-bd_sf"/>
</dbReference>
<dbReference type="PROSITE" id="PS00519">
    <property type="entry name" value="HTH_ASNC_1"/>
    <property type="match status" value="1"/>
</dbReference>
<dbReference type="InterPro" id="IPR011991">
    <property type="entry name" value="ArsR-like_HTH"/>
</dbReference>
<evidence type="ECO:0000256" key="1">
    <source>
        <dbReference type="ARBA" id="ARBA00023015"/>
    </source>
</evidence>
<keyword evidence="1" id="KW-0805">Transcription regulation</keyword>
<organism evidence="5 6">
    <name type="scientific">SAR86 cluster bacterium</name>
    <dbReference type="NCBI Taxonomy" id="2030880"/>
    <lineage>
        <taxon>Bacteria</taxon>
        <taxon>Pseudomonadati</taxon>
        <taxon>Pseudomonadota</taxon>
        <taxon>Gammaproteobacteria</taxon>
        <taxon>SAR86 cluster</taxon>
    </lineage>
</organism>
<dbReference type="Gene3D" id="1.10.10.10">
    <property type="entry name" value="Winged helix-like DNA-binding domain superfamily/Winged helix DNA-binding domain"/>
    <property type="match status" value="1"/>
</dbReference>
<dbReference type="SUPFAM" id="SSF46785">
    <property type="entry name" value="Winged helix' DNA-binding domain"/>
    <property type="match status" value="1"/>
</dbReference>
<dbReference type="PANTHER" id="PTHR30154">
    <property type="entry name" value="LEUCINE-RESPONSIVE REGULATORY PROTEIN"/>
    <property type="match status" value="1"/>
</dbReference>
<evidence type="ECO:0000313" key="6">
    <source>
        <dbReference type="Proteomes" id="UP000218327"/>
    </source>
</evidence>
<dbReference type="Pfam" id="PF01037">
    <property type="entry name" value="AsnC_trans_reg"/>
    <property type="match status" value="1"/>
</dbReference>
<dbReference type="GO" id="GO:0005829">
    <property type="term" value="C:cytosol"/>
    <property type="evidence" value="ECO:0007669"/>
    <property type="project" value="TreeGrafter"/>
</dbReference>